<dbReference type="GO" id="GO:0016020">
    <property type="term" value="C:membrane"/>
    <property type="evidence" value="ECO:0007669"/>
    <property type="project" value="UniProtKB-SubCell"/>
</dbReference>
<dbReference type="InterPro" id="IPR024788">
    <property type="entry name" value="Malectin-like_Carb-bd_dom"/>
</dbReference>
<evidence type="ECO:0000256" key="7">
    <source>
        <dbReference type="ARBA" id="ARBA00022777"/>
    </source>
</evidence>
<keyword evidence="15" id="KW-1185">Reference proteome</keyword>
<dbReference type="PROSITE" id="PS00108">
    <property type="entry name" value="PROTEIN_KINASE_ST"/>
    <property type="match status" value="1"/>
</dbReference>
<dbReference type="GO" id="GO:0010038">
    <property type="term" value="P:response to metal ion"/>
    <property type="evidence" value="ECO:0007669"/>
    <property type="project" value="UniProtKB-ARBA"/>
</dbReference>
<dbReference type="Pfam" id="PF07714">
    <property type="entry name" value="PK_Tyr_Ser-Thr"/>
    <property type="match status" value="1"/>
</dbReference>
<dbReference type="Pfam" id="PF12819">
    <property type="entry name" value="Malectin_like"/>
    <property type="match status" value="1"/>
</dbReference>
<dbReference type="PROSITE" id="PS50011">
    <property type="entry name" value="PROTEIN_KINASE_DOM"/>
    <property type="match status" value="1"/>
</dbReference>
<dbReference type="AlphaFoldDB" id="A0A6A4QFH1"/>
<evidence type="ECO:0000256" key="8">
    <source>
        <dbReference type="ARBA" id="ARBA00022840"/>
    </source>
</evidence>
<evidence type="ECO:0000256" key="1">
    <source>
        <dbReference type="ARBA" id="ARBA00004479"/>
    </source>
</evidence>
<dbReference type="GO" id="GO:0004714">
    <property type="term" value="F:transmembrane receptor protein tyrosine kinase activity"/>
    <property type="evidence" value="ECO:0007669"/>
    <property type="project" value="InterPro"/>
</dbReference>
<dbReference type="InterPro" id="IPR017441">
    <property type="entry name" value="Protein_kinase_ATP_BS"/>
</dbReference>
<comment type="subcellular location">
    <subcellularLocation>
        <location evidence="1">Membrane</location>
        <topology evidence="1">Single-pass type I membrane protein</topology>
    </subcellularLocation>
</comment>
<dbReference type="GO" id="GO:0004674">
    <property type="term" value="F:protein serine/threonine kinase activity"/>
    <property type="evidence" value="ECO:0007669"/>
    <property type="project" value="UniProtKB-KW"/>
</dbReference>
<reference evidence="15" key="1">
    <citation type="journal article" date="2020" name="Nat. Commun.">
        <title>Genome sequence of the cluster root forming white lupin.</title>
        <authorList>
            <person name="Hufnagel B."/>
            <person name="Marques A."/>
            <person name="Soriano A."/>
            <person name="Marques L."/>
            <person name="Divol F."/>
            <person name="Doumas P."/>
            <person name="Sallet E."/>
            <person name="Mancinotti D."/>
            <person name="Carrere S."/>
            <person name="Marande W."/>
            <person name="Arribat S."/>
            <person name="Keller J."/>
            <person name="Huneau C."/>
            <person name="Blein T."/>
            <person name="Aime D."/>
            <person name="Laguerre M."/>
            <person name="Taylor J."/>
            <person name="Schubert V."/>
            <person name="Nelson M."/>
            <person name="Geu-Flores F."/>
            <person name="Crespi M."/>
            <person name="Gallardo-Guerrero K."/>
            <person name="Delaux P.-M."/>
            <person name="Salse J."/>
            <person name="Berges H."/>
            <person name="Guyot R."/>
            <person name="Gouzy J."/>
            <person name="Peret B."/>
        </authorList>
    </citation>
    <scope>NUCLEOTIDE SEQUENCE [LARGE SCALE GENOMIC DNA]</scope>
    <source>
        <strain evidence="15">cv. Amiga</strain>
    </source>
</reference>
<gene>
    <name evidence="14" type="ORF">Lalb_Chr06g0174891</name>
</gene>
<dbReference type="EMBL" id="WOCE01000006">
    <property type="protein sequence ID" value="KAE9612610.1"/>
    <property type="molecule type" value="Genomic_DNA"/>
</dbReference>
<evidence type="ECO:0000313" key="14">
    <source>
        <dbReference type="EMBL" id="KAE9612610.1"/>
    </source>
</evidence>
<keyword evidence="10 13" id="KW-0472">Membrane</keyword>
<accession>A0A6A4QFH1</accession>
<dbReference type="InterPro" id="IPR045272">
    <property type="entry name" value="ANXUR1/2-like"/>
</dbReference>
<evidence type="ECO:0000256" key="2">
    <source>
        <dbReference type="ARBA" id="ARBA00022527"/>
    </source>
</evidence>
<organism evidence="14 15">
    <name type="scientific">Lupinus albus</name>
    <name type="common">White lupine</name>
    <name type="synonym">Lupinus termis</name>
    <dbReference type="NCBI Taxonomy" id="3870"/>
    <lineage>
        <taxon>Eukaryota</taxon>
        <taxon>Viridiplantae</taxon>
        <taxon>Streptophyta</taxon>
        <taxon>Embryophyta</taxon>
        <taxon>Tracheophyta</taxon>
        <taxon>Spermatophyta</taxon>
        <taxon>Magnoliopsida</taxon>
        <taxon>eudicotyledons</taxon>
        <taxon>Gunneridae</taxon>
        <taxon>Pentapetalae</taxon>
        <taxon>rosids</taxon>
        <taxon>fabids</taxon>
        <taxon>Fabales</taxon>
        <taxon>Fabaceae</taxon>
        <taxon>Papilionoideae</taxon>
        <taxon>50 kb inversion clade</taxon>
        <taxon>genistoids sensu lato</taxon>
        <taxon>core genistoids</taxon>
        <taxon>Genisteae</taxon>
        <taxon>Lupinus</taxon>
    </lineage>
</organism>
<dbReference type="PANTHER" id="PTHR34590">
    <property type="entry name" value="OS03G0124300 PROTEIN-RELATED"/>
    <property type="match status" value="1"/>
</dbReference>
<feature type="transmembrane region" description="Helical" evidence="13">
    <location>
        <begin position="457"/>
        <end position="479"/>
    </location>
</feature>
<evidence type="ECO:0000256" key="10">
    <source>
        <dbReference type="ARBA" id="ARBA00023136"/>
    </source>
</evidence>
<dbReference type="InterPro" id="IPR011009">
    <property type="entry name" value="Kinase-like_dom_sf"/>
</dbReference>
<evidence type="ECO:0000256" key="9">
    <source>
        <dbReference type="ARBA" id="ARBA00022989"/>
    </source>
</evidence>
<evidence type="ECO:0000256" key="12">
    <source>
        <dbReference type="SAM" id="MobiDB-lite"/>
    </source>
</evidence>
<dbReference type="Gene3D" id="2.60.120.430">
    <property type="entry name" value="Galactose-binding lectin"/>
    <property type="match status" value="2"/>
</dbReference>
<dbReference type="FunFam" id="1.10.510.10:FF:000252">
    <property type="entry name" value="Receptor-like protein kinase FERONIA"/>
    <property type="match status" value="1"/>
</dbReference>
<keyword evidence="7" id="KW-0418">Kinase</keyword>
<dbReference type="FunFam" id="2.60.120.430:FF:000007">
    <property type="entry name" value="FERONIA receptor-like kinase"/>
    <property type="match status" value="1"/>
</dbReference>
<evidence type="ECO:0000256" key="13">
    <source>
        <dbReference type="SAM" id="Phobius"/>
    </source>
</evidence>
<keyword evidence="3" id="KW-0808">Transferase</keyword>
<dbReference type="OrthoDB" id="1720310at2759"/>
<feature type="compositionally biased region" description="Low complexity" evidence="12">
    <location>
        <begin position="868"/>
        <end position="881"/>
    </location>
</feature>
<dbReference type="InterPro" id="IPR000719">
    <property type="entry name" value="Prot_kinase_dom"/>
</dbReference>
<dbReference type="Gene3D" id="1.10.510.10">
    <property type="entry name" value="Transferase(Phosphotransferase) domain 1"/>
    <property type="match status" value="1"/>
</dbReference>
<evidence type="ECO:0000256" key="5">
    <source>
        <dbReference type="ARBA" id="ARBA00022729"/>
    </source>
</evidence>
<evidence type="ECO:0000256" key="3">
    <source>
        <dbReference type="ARBA" id="ARBA00022679"/>
    </source>
</evidence>
<dbReference type="PANTHER" id="PTHR34590:SF15">
    <property type="entry name" value="PROTEIN KINASE DOMAIN-CONTAINING PROTEIN"/>
    <property type="match status" value="1"/>
</dbReference>
<feature type="region of interest" description="Disordered" evidence="12">
    <location>
        <begin position="868"/>
        <end position="889"/>
    </location>
</feature>
<proteinExistence type="predicted"/>
<dbReference type="SMART" id="SM00220">
    <property type="entry name" value="S_TKc"/>
    <property type="match status" value="1"/>
</dbReference>
<evidence type="ECO:0000256" key="11">
    <source>
        <dbReference type="ARBA" id="ARBA00023180"/>
    </source>
</evidence>
<comment type="caution">
    <text evidence="14">The sequence shown here is derived from an EMBL/GenBank/DDBJ whole genome shotgun (WGS) entry which is preliminary data.</text>
</comment>
<evidence type="ECO:0000313" key="15">
    <source>
        <dbReference type="Proteomes" id="UP000447434"/>
    </source>
</evidence>
<keyword evidence="8" id="KW-0067">ATP-binding</keyword>
<keyword evidence="5" id="KW-0732">Signal</keyword>
<keyword evidence="2" id="KW-0723">Serine/threonine-protein kinase</keyword>
<sequence>MSFNYSSLIVTTKILLCLSFSLFFYLPKQLDAYDPLVKFSINCGSSGKYSDSDRTWIGDINSKLLLSHSVQVAEAKTLSNSITQVPYSTATLSSSQFNYSFPVIQGPNFLRLFFNPSSYLNFNRTNSMFTVQSNGFTLLKDFNASFIVDADADAEGNDVIFKEYIINVDDSQWLNLTFTPNISFPNSYAFVNGIEVVSMPFDLYYNSAYSNNEGFKYVGSTTTLYKLSNNTAMETEYRVKVGGEAIPPNNDTGLLRKWDGNDFDYLTTKSFQYTGLNLNHPLSFTIIPNYTAPELLYKTWREMGLNSTLNKISNMTWVFTLHTGFTYIFRLHFCELSQNITYSSDRAFIIYIAEQLAEERADVIKWTQLKGTPVYKDYAVFVSGDHKKITNVSLQLHPFTNHFDNKFSDPFLNGFEIFKLSDPGTKNLADPVQVNPVQVNPVQEKKSGNSGRLKKRVVIAGVISGVVLVLIIGLLLFIIMRGKKKKQSKVRKSITDVASKWGPVSVSTTKSTNTNNSSLPLDLCREFTFTEIKTATNNFDEVFIVGAGGFGHVYKGYIDGGSIPVAIKRLKPGSQQGAQEFTNEIHMLSQLRHLHLVSLIGYCNENNEMILVYDFMTRGTLREHLYNTDNAPLSWKKRLQICIGAARGLHYLHTGAKNMIIHRDVKTTNILIDEKWVAKVSDFGLSRIGPSGISKAHVTTMVKGSVGYLDPEYYKRQRLTEKSDVYSFGVVLFEVLCARPPVIRTGEKRQVSLGDWAKKCWKSGTLEEIVDPSLKGKIGKESLKKFGEIGVSCLVEDGRERPSMNDVVWMLEFALQLQENAENVICEVGNREENNDNDNDDVMFSSSGNSVGQVSDFLYNKSNGVSDTTTSTTYNVSNSSTSHDKDSDRFMSGTVFSEIIDPKAR</sequence>
<dbReference type="CDD" id="cd14066">
    <property type="entry name" value="STKc_IRAK"/>
    <property type="match status" value="1"/>
</dbReference>
<dbReference type="FunFam" id="2.60.120.430:FF:000003">
    <property type="entry name" value="FERONIA receptor-like kinase"/>
    <property type="match status" value="1"/>
</dbReference>
<dbReference type="Gene3D" id="3.30.200.20">
    <property type="entry name" value="Phosphorylase Kinase, domain 1"/>
    <property type="match status" value="1"/>
</dbReference>
<keyword evidence="11" id="KW-0325">Glycoprotein</keyword>
<dbReference type="SUPFAM" id="SSF56112">
    <property type="entry name" value="Protein kinase-like (PK-like)"/>
    <property type="match status" value="1"/>
</dbReference>
<dbReference type="GO" id="GO:0005524">
    <property type="term" value="F:ATP binding"/>
    <property type="evidence" value="ECO:0007669"/>
    <property type="project" value="UniProtKB-UniRule"/>
</dbReference>
<dbReference type="FunFam" id="3.30.200.20:FF:000645">
    <property type="entry name" value="Receptor-like protein kinase FERONIA"/>
    <property type="match status" value="1"/>
</dbReference>
<dbReference type="InterPro" id="IPR001245">
    <property type="entry name" value="Ser-Thr/Tyr_kinase_cat_dom"/>
</dbReference>
<dbReference type="Proteomes" id="UP000447434">
    <property type="component" value="Chromosome 6"/>
</dbReference>
<keyword evidence="6" id="KW-0547">Nucleotide-binding</keyword>
<dbReference type="InterPro" id="IPR008271">
    <property type="entry name" value="Ser/Thr_kinase_AS"/>
</dbReference>
<evidence type="ECO:0000256" key="6">
    <source>
        <dbReference type="ARBA" id="ARBA00022741"/>
    </source>
</evidence>
<keyword evidence="4 13" id="KW-0812">Transmembrane</keyword>
<protein>
    <submittedName>
        <fullName evidence="14">Uncharacterized protein</fullName>
    </submittedName>
</protein>
<keyword evidence="9 13" id="KW-1133">Transmembrane helix</keyword>
<name>A0A6A4QFH1_LUPAL</name>
<evidence type="ECO:0000256" key="4">
    <source>
        <dbReference type="ARBA" id="ARBA00022692"/>
    </source>
</evidence>
<dbReference type="PROSITE" id="PS00107">
    <property type="entry name" value="PROTEIN_KINASE_ATP"/>
    <property type="match status" value="1"/>
</dbReference>